<dbReference type="EMBL" id="CP031417">
    <property type="protein sequence ID" value="AXK79208.1"/>
    <property type="molecule type" value="Genomic_DNA"/>
</dbReference>
<feature type="transmembrane region" description="Helical" evidence="1">
    <location>
        <begin position="191"/>
        <end position="214"/>
    </location>
</feature>
<keyword evidence="1" id="KW-1133">Transmembrane helix</keyword>
<dbReference type="InterPro" id="IPR037185">
    <property type="entry name" value="EmrE-like"/>
</dbReference>
<dbReference type="OrthoDB" id="7818056at2"/>
<name>A0A345ZQL1_9HYPH</name>
<gene>
    <name evidence="3" type="ORF">DW352_00945</name>
</gene>
<proteinExistence type="predicted"/>
<dbReference type="KEGG" id="ptaw:DW352_00945"/>
<dbReference type="Pfam" id="PF00892">
    <property type="entry name" value="EamA"/>
    <property type="match status" value="2"/>
</dbReference>
<feature type="transmembrane region" description="Helical" evidence="1">
    <location>
        <begin position="249"/>
        <end position="268"/>
    </location>
</feature>
<feature type="domain" description="EamA" evidence="2">
    <location>
        <begin position="19"/>
        <end position="150"/>
    </location>
</feature>
<dbReference type="PANTHER" id="PTHR22911">
    <property type="entry name" value="ACYL-MALONYL CONDENSING ENZYME-RELATED"/>
    <property type="match status" value="1"/>
</dbReference>
<feature type="transmembrane region" description="Helical" evidence="1">
    <location>
        <begin position="160"/>
        <end position="179"/>
    </location>
</feature>
<accession>A0A345ZQL1</accession>
<feature type="transmembrane region" description="Helical" evidence="1">
    <location>
        <begin position="50"/>
        <end position="67"/>
    </location>
</feature>
<organism evidence="3 4">
    <name type="scientific">Pseudolabrys taiwanensis</name>
    <dbReference type="NCBI Taxonomy" id="331696"/>
    <lineage>
        <taxon>Bacteria</taxon>
        <taxon>Pseudomonadati</taxon>
        <taxon>Pseudomonadota</taxon>
        <taxon>Alphaproteobacteria</taxon>
        <taxon>Hyphomicrobiales</taxon>
        <taxon>Xanthobacteraceae</taxon>
        <taxon>Pseudolabrys</taxon>
    </lineage>
</organism>
<keyword evidence="1" id="KW-0472">Membrane</keyword>
<dbReference type="GO" id="GO:0016020">
    <property type="term" value="C:membrane"/>
    <property type="evidence" value="ECO:0007669"/>
    <property type="project" value="InterPro"/>
</dbReference>
<feature type="domain" description="EamA" evidence="2">
    <location>
        <begin position="160"/>
        <end position="289"/>
    </location>
</feature>
<feature type="transmembrane region" description="Helical" evidence="1">
    <location>
        <begin position="110"/>
        <end position="128"/>
    </location>
</feature>
<evidence type="ECO:0000259" key="2">
    <source>
        <dbReference type="Pfam" id="PF00892"/>
    </source>
</evidence>
<dbReference type="PANTHER" id="PTHR22911:SF135">
    <property type="entry name" value="BLR4310 PROTEIN"/>
    <property type="match status" value="1"/>
</dbReference>
<reference evidence="3 4" key="1">
    <citation type="submission" date="2018-07" db="EMBL/GenBank/DDBJ databases">
        <authorList>
            <person name="Quirk P.G."/>
            <person name="Krulwich T.A."/>
        </authorList>
    </citation>
    <scope>NUCLEOTIDE SEQUENCE [LARGE SCALE GENOMIC DNA]</scope>
    <source>
        <strain evidence="3 4">CC-BB4</strain>
    </source>
</reference>
<keyword evidence="4" id="KW-1185">Reference proteome</keyword>
<feature type="transmembrane region" description="Helical" evidence="1">
    <location>
        <begin position="135"/>
        <end position="154"/>
    </location>
</feature>
<dbReference type="AlphaFoldDB" id="A0A345ZQL1"/>
<evidence type="ECO:0000256" key="1">
    <source>
        <dbReference type="SAM" id="Phobius"/>
    </source>
</evidence>
<keyword evidence="1" id="KW-0812">Transmembrane</keyword>
<dbReference type="SUPFAM" id="SSF103481">
    <property type="entry name" value="Multidrug resistance efflux transporter EmrE"/>
    <property type="match status" value="2"/>
</dbReference>
<dbReference type="RefSeq" id="WP_115687672.1">
    <property type="nucleotide sequence ID" value="NZ_CP031417.1"/>
</dbReference>
<feature type="transmembrane region" description="Helical" evidence="1">
    <location>
        <begin position="220"/>
        <end position="237"/>
    </location>
</feature>
<dbReference type="InterPro" id="IPR000620">
    <property type="entry name" value="EamA_dom"/>
</dbReference>
<evidence type="ECO:0000313" key="3">
    <source>
        <dbReference type="EMBL" id="AXK79208.1"/>
    </source>
</evidence>
<sequence>MTSDSLDQPHPTRIDRIPLGIVFMLGATVMFALSSALSKAQVADYSFAEVLFFRSFASLITCALIILPRTGLSTFRTARLRDHAGRSVTQTIAQSCIVIAFGMMPLGGAVAINFSAPLFATLFAALWLKEKVGLVRGLALLVGFVGVLLVAAPGADSFRLGALFAVTNAVLYGSVTAAVRGMTKTESAETLTMYQMVFLTAFFALSLPIFGFVWPSHADLGALLVNGVLNAIGQYWWTRALTMAPPAAVGPFYYFSLVWAMLLGFAFWGDVPTLGLLAGSAVVAGSGLFLLWHESARKTKSVEAKE</sequence>
<feature type="transmembrane region" description="Helical" evidence="1">
    <location>
        <begin position="21"/>
        <end position="38"/>
    </location>
</feature>
<feature type="transmembrane region" description="Helical" evidence="1">
    <location>
        <begin position="274"/>
        <end position="292"/>
    </location>
</feature>
<evidence type="ECO:0000313" key="4">
    <source>
        <dbReference type="Proteomes" id="UP000254889"/>
    </source>
</evidence>
<dbReference type="Proteomes" id="UP000254889">
    <property type="component" value="Chromosome"/>
</dbReference>
<protein>
    <submittedName>
        <fullName evidence="3">DMT family transporter</fullName>
    </submittedName>
</protein>